<keyword evidence="3" id="KW-1185">Reference proteome</keyword>
<evidence type="ECO:0000313" key="3">
    <source>
        <dbReference type="Proteomes" id="UP001524460"/>
    </source>
</evidence>
<reference evidence="2 3" key="1">
    <citation type="submission" date="2022-07" db="EMBL/GenBank/DDBJ databases">
        <title>Photobacterium pectinilyticum sp. nov., a marine bacterium isolated from surface seawater of Qingdao offshore.</title>
        <authorList>
            <person name="Wang X."/>
        </authorList>
    </citation>
    <scope>NUCLEOTIDE SEQUENCE [LARGE SCALE GENOMIC DNA]</scope>
    <source>
        <strain evidence="2 3">ZSDE20</strain>
    </source>
</reference>
<dbReference type="EMBL" id="JANEYT010000063">
    <property type="protein sequence ID" value="MCQ1060279.1"/>
    <property type="molecule type" value="Genomic_DNA"/>
</dbReference>
<proteinExistence type="predicted"/>
<gene>
    <name evidence="2" type="ORF">NHN17_19735</name>
</gene>
<organism evidence="2 3">
    <name type="scientific">Photobacterium pectinilyticum</name>
    <dbReference type="NCBI Taxonomy" id="2906793"/>
    <lineage>
        <taxon>Bacteria</taxon>
        <taxon>Pseudomonadati</taxon>
        <taxon>Pseudomonadota</taxon>
        <taxon>Gammaproteobacteria</taxon>
        <taxon>Vibrionales</taxon>
        <taxon>Vibrionaceae</taxon>
        <taxon>Photobacterium</taxon>
    </lineage>
</organism>
<evidence type="ECO:0000256" key="1">
    <source>
        <dbReference type="SAM" id="SignalP"/>
    </source>
</evidence>
<protein>
    <recommendedName>
        <fullName evidence="4">Lipoprotein</fullName>
    </recommendedName>
</protein>
<dbReference type="PROSITE" id="PS51257">
    <property type="entry name" value="PROKAR_LIPOPROTEIN"/>
    <property type="match status" value="1"/>
</dbReference>
<dbReference type="RefSeq" id="WP_255044360.1">
    <property type="nucleotide sequence ID" value="NZ_JANEYT010000063.1"/>
</dbReference>
<evidence type="ECO:0000313" key="2">
    <source>
        <dbReference type="EMBL" id="MCQ1060279.1"/>
    </source>
</evidence>
<name>A0ABT1NAE3_9GAMM</name>
<accession>A0ABT1NAE3</accession>
<comment type="caution">
    <text evidence="2">The sequence shown here is derived from an EMBL/GenBank/DDBJ whole genome shotgun (WGS) entry which is preliminary data.</text>
</comment>
<sequence length="330" mass="36754">MKKSLIAIAAASTILTGCASTVGYEDLLNTNHYNYTQSADHSPAMNLMMKAYNIEPKNPNNLDEFTGDYHSRLARRSNVTGGAFTAMSLLGGASLGSSLFTGAIHSPNDQMSSYIRDHSLIRVQTIDSFNDLGNIVTKNRITVVNAMKSSLHEIGYNVSQYQHDMKLFVEGGDYGNYIDTVDFFVRNDLPQCDIIKQRLESGTLTLSDIRRDGDSFATCALMLHDAGTRIVHATNPETNEQESYLIWTARRTNNVTSAWHIEAYNALSIDDNTYLYSPSFYWLNSRNEWAEVDENTMDRAIETGIITPTPKLKVLDGTGTELPFSLDEEA</sequence>
<evidence type="ECO:0008006" key="4">
    <source>
        <dbReference type="Google" id="ProtNLM"/>
    </source>
</evidence>
<keyword evidence="1" id="KW-0732">Signal</keyword>
<feature type="chain" id="PRO_5046349439" description="Lipoprotein" evidence="1">
    <location>
        <begin position="20"/>
        <end position="330"/>
    </location>
</feature>
<dbReference type="Proteomes" id="UP001524460">
    <property type="component" value="Unassembled WGS sequence"/>
</dbReference>
<feature type="signal peptide" evidence="1">
    <location>
        <begin position="1"/>
        <end position="19"/>
    </location>
</feature>